<dbReference type="GO" id="GO:0005829">
    <property type="term" value="C:cytosol"/>
    <property type="evidence" value="ECO:0007669"/>
    <property type="project" value="TreeGrafter"/>
</dbReference>
<comment type="caution">
    <text evidence="6">The sequence shown here is derived from an EMBL/GenBank/DDBJ whole genome shotgun (WGS) entry which is preliminary data.</text>
</comment>
<comment type="cofactor">
    <cofactor evidence="1">
        <name>Zn(2+)</name>
        <dbReference type="ChEBI" id="CHEBI:29105"/>
    </cofactor>
</comment>
<dbReference type="EMBL" id="CASHTH010000814">
    <property type="protein sequence ID" value="CAI8007992.1"/>
    <property type="molecule type" value="Genomic_DNA"/>
</dbReference>
<evidence type="ECO:0000313" key="7">
    <source>
        <dbReference type="Proteomes" id="UP001174909"/>
    </source>
</evidence>
<dbReference type="GO" id="GO:0046872">
    <property type="term" value="F:metal ion binding"/>
    <property type="evidence" value="ECO:0007669"/>
    <property type="project" value="UniProtKB-KW"/>
</dbReference>
<dbReference type="HAMAP" id="MF_01962">
    <property type="entry name" value="Adenine_deaminase"/>
    <property type="match status" value="1"/>
</dbReference>
<dbReference type="Pfam" id="PF00962">
    <property type="entry name" value="A_deaminase"/>
    <property type="match status" value="1"/>
</dbReference>
<keyword evidence="2" id="KW-0479">Metal-binding</keyword>
<reference evidence="6" key="1">
    <citation type="submission" date="2023-03" db="EMBL/GenBank/DDBJ databases">
        <authorList>
            <person name="Steffen K."/>
            <person name="Cardenas P."/>
        </authorList>
    </citation>
    <scope>NUCLEOTIDE SEQUENCE</scope>
</reference>
<proteinExistence type="inferred from homology"/>
<accession>A0AA35WC95</accession>
<dbReference type="NCBIfam" id="TIGR01430">
    <property type="entry name" value="aden_deam"/>
    <property type="match status" value="1"/>
</dbReference>
<evidence type="ECO:0000313" key="6">
    <source>
        <dbReference type="EMBL" id="CAI8007992.1"/>
    </source>
</evidence>
<dbReference type="PANTHER" id="PTHR43114:SF7">
    <property type="entry name" value="ADENOSINE DEAMINASE DOMAIN-CONTAINING PROTEIN"/>
    <property type="match status" value="1"/>
</dbReference>
<evidence type="ECO:0000256" key="2">
    <source>
        <dbReference type="ARBA" id="ARBA00022723"/>
    </source>
</evidence>
<keyword evidence="3" id="KW-0378">Hydrolase</keyword>
<dbReference type="AlphaFoldDB" id="A0AA35WC95"/>
<keyword evidence="7" id="KW-1185">Reference proteome</keyword>
<evidence type="ECO:0000256" key="4">
    <source>
        <dbReference type="ARBA" id="ARBA00022833"/>
    </source>
</evidence>
<dbReference type="InterPro" id="IPR001365">
    <property type="entry name" value="A_deaminase_dom"/>
</dbReference>
<feature type="domain" description="Adenosine deaminase" evidence="5">
    <location>
        <begin position="9"/>
        <end position="322"/>
    </location>
</feature>
<dbReference type="GO" id="GO:0000034">
    <property type="term" value="F:adenine deaminase activity"/>
    <property type="evidence" value="ECO:0007669"/>
    <property type="project" value="InterPro"/>
</dbReference>
<dbReference type="Gene3D" id="3.20.20.140">
    <property type="entry name" value="Metal-dependent hydrolases"/>
    <property type="match status" value="1"/>
</dbReference>
<gene>
    <name evidence="6" type="ORF">GBAR_LOCUS5529</name>
</gene>
<evidence type="ECO:0000259" key="5">
    <source>
        <dbReference type="Pfam" id="PF00962"/>
    </source>
</evidence>
<dbReference type="InterPro" id="IPR006330">
    <property type="entry name" value="Ado/ade_deaminase"/>
</dbReference>
<dbReference type="InterPro" id="IPR028892">
    <property type="entry name" value="ADE"/>
</dbReference>
<dbReference type="InterPro" id="IPR032466">
    <property type="entry name" value="Metal_Hydrolase"/>
</dbReference>
<evidence type="ECO:0000256" key="1">
    <source>
        <dbReference type="ARBA" id="ARBA00001947"/>
    </source>
</evidence>
<name>A0AA35WC95_GEOBA</name>
<keyword evidence="4" id="KW-0862">Zinc</keyword>
<dbReference type="Proteomes" id="UP001174909">
    <property type="component" value="Unassembled WGS sequence"/>
</dbReference>
<evidence type="ECO:0000256" key="3">
    <source>
        <dbReference type="ARBA" id="ARBA00022801"/>
    </source>
</evidence>
<dbReference type="GO" id="GO:0006146">
    <property type="term" value="P:adenine catabolic process"/>
    <property type="evidence" value="ECO:0007669"/>
    <property type="project" value="InterPro"/>
</dbReference>
<organism evidence="6 7">
    <name type="scientific">Geodia barretti</name>
    <name type="common">Barrett's horny sponge</name>
    <dbReference type="NCBI Taxonomy" id="519541"/>
    <lineage>
        <taxon>Eukaryota</taxon>
        <taxon>Metazoa</taxon>
        <taxon>Porifera</taxon>
        <taxon>Demospongiae</taxon>
        <taxon>Heteroscleromorpha</taxon>
        <taxon>Tetractinellida</taxon>
        <taxon>Astrophorina</taxon>
        <taxon>Geodiidae</taxon>
        <taxon>Geodia</taxon>
    </lineage>
</organism>
<protein>
    <submittedName>
        <fullName evidence="6">Uncharacterized deaminase C1683.02</fullName>
    </submittedName>
</protein>
<dbReference type="PANTHER" id="PTHR43114">
    <property type="entry name" value="ADENINE DEAMINASE"/>
    <property type="match status" value="1"/>
</dbReference>
<dbReference type="GO" id="GO:0043103">
    <property type="term" value="P:hypoxanthine salvage"/>
    <property type="evidence" value="ECO:0007669"/>
    <property type="project" value="TreeGrafter"/>
</dbReference>
<dbReference type="SUPFAM" id="SSF51556">
    <property type="entry name" value="Metallo-dependent hydrolases"/>
    <property type="match status" value="1"/>
</dbReference>
<sequence length="356" mass="40418">MDAFIRGMPKAELHVHVEGTLEPELRVRLAERNGVELPYRTADELAASYAYQDLSSFLALYFSGMDVLRTEQDFFELTYAYLQRVHAQNVVYTEMHFDPQAHTSRGIAFDTVISGIRRAQEMAQDELGIRSQLILGILRDMSAESAMEALEQSLAYRDWIVGVGLDSDEKGNPPVKFREVFERARAEGYKLTMHCDHLQENSVEHIRQCLDVIGVDRIDHGYHVLDDEGLIDDVRRRHMCLTFCTTSNPSDPAPRRAAELKRALELGLNVTVNTDDPAYMRSYYLSEVLLNTQQAVGLSREQVAELARNAFRSAWIGEGRGRRTLMTCICHIKALFPICSTTLRVRNLAFQGLPMS</sequence>